<keyword evidence="3" id="KW-0597">Phosphoprotein</keyword>
<feature type="domain" description="Response regulatory" evidence="4">
    <location>
        <begin position="5"/>
        <end position="120"/>
    </location>
</feature>
<proteinExistence type="predicted"/>
<dbReference type="InterPro" id="IPR035965">
    <property type="entry name" value="PAS-like_dom_sf"/>
</dbReference>
<dbReference type="PANTHER" id="PTHR45228">
    <property type="entry name" value="CYCLIC DI-GMP PHOSPHODIESTERASE TM_0186-RELATED"/>
    <property type="match status" value="1"/>
</dbReference>
<dbReference type="PANTHER" id="PTHR45228:SF1">
    <property type="entry name" value="CYCLIC DI-GMP PHOSPHODIESTERASE TM_0186"/>
    <property type="match status" value="1"/>
</dbReference>
<dbReference type="InterPro" id="IPR043128">
    <property type="entry name" value="Rev_trsase/Diguanyl_cyclase"/>
</dbReference>
<dbReference type="Pfam" id="PF13487">
    <property type="entry name" value="HD_5"/>
    <property type="match status" value="1"/>
</dbReference>
<dbReference type="NCBIfam" id="TIGR00229">
    <property type="entry name" value="sensory_box"/>
    <property type="match status" value="1"/>
</dbReference>
<evidence type="ECO:0000256" key="3">
    <source>
        <dbReference type="PROSITE-ProRule" id="PRU00169"/>
    </source>
</evidence>
<dbReference type="CDD" id="cd01949">
    <property type="entry name" value="GGDEF"/>
    <property type="match status" value="1"/>
</dbReference>
<dbReference type="SMART" id="SM00091">
    <property type="entry name" value="PAS"/>
    <property type="match status" value="1"/>
</dbReference>
<dbReference type="Pfam" id="PF00072">
    <property type="entry name" value="Response_reg"/>
    <property type="match status" value="1"/>
</dbReference>
<dbReference type="PROSITE" id="PS51832">
    <property type="entry name" value="HD_GYP"/>
    <property type="match status" value="1"/>
</dbReference>
<dbReference type="InterPro" id="IPR029787">
    <property type="entry name" value="Nucleotide_cyclase"/>
</dbReference>
<dbReference type="SUPFAM" id="SSF52172">
    <property type="entry name" value="CheY-like"/>
    <property type="match status" value="1"/>
</dbReference>
<dbReference type="Gene3D" id="3.30.70.270">
    <property type="match status" value="1"/>
</dbReference>
<dbReference type="Pfam" id="PF00990">
    <property type="entry name" value="GGDEF"/>
    <property type="match status" value="1"/>
</dbReference>
<gene>
    <name evidence="8" type="ORF">OW763_00685</name>
</gene>
<dbReference type="EMBL" id="JAPQER010000001">
    <property type="protein sequence ID" value="MCY6482869.1"/>
    <property type="molecule type" value="Genomic_DNA"/>
</dbReference>
<dbReference type="PROSITE" id="PS50887">
    <property type="entry name" value="GGDEF"/>
    <property type="match status" value="1"/>
</dbReference>
<evidence type="ECO:0000256" key="2">
    <source>
        <dbReference type="ARBA" id="ARBA00024867"/>
    </source>
</evidence>
<name>A0ABT4CV52_9CLOT</name>
<evidence type="ECO:0000259" key="5">
    <source>
        <dbReference type="PROSITE" id="PS50112"/>
    </source>
</evidence>
<reference evidence="8" key="1">
    <citation type="submission" date="2022-12" db="EMBL/GenBank/DDBJ databases">
        <authorList>
            <person name="Wang J."/>
        </authorList>
    </citation>
    <scope>NUCLEOTIDE SEQUENCE</scope>
    <source>
        <strain evidence="8">HY-45-18</strain>
    </source>
</reference>
<dbReference type="Gene3D" id="3.30.450.20">
    <property type="entry name" value="PAS domain"/>
    <property type="match status" value="1"/>
</dbReference>
<dbReference type="GO" id="GO:0052621">
    <property type="term" value="F:diguanylate cyclase activity"/>
    <property type="evidence" value="ECO:0007669"/>
    <property type="project" value="UniProtKB-EC"/>
</dbReference>
<keyword evidence="8" id="KW-0548">Nucleotidyltransferase</keyword>
<evidence type="ECO:0000256" key="1">
    <source>
        <dbReference type="ARBA" id="ARBA00018672"/>
    </source>
</evidence>
<dbReference type="Gene3D" id="3.40.50.2300">
    <property type="match status" value="1"/>
</dbReference>
<dbReference type="Pfam" id="PF13426">
    <property type="entry name" value="PAS_9"/>
    <property type="match status" value="1"/>
</dbReference>
<dbReference type="SUPFAM" id="SSF55073">
    <property type="entry name" value="Nucleotide cyclase"/>
    <property type="match status" value="1"/>
</dbReference>
<dbReference type="InterPro" id="IPR011006">
    <property type="entry name" value="CheY-like_superfamily"/>
</dbReference>
<dbReference type="InterPro" id="IPR001789">
    <property type="entry name" value="Sig_transdc_resp-reg_receiver"/>
</dbReference>
<dbReference type="InterPro" id="IPR000160">
    <property type="entry name" value="GGDEF_dom"/>
</dbReference>
<dbReference type="Gene3D" id="1.10.3210.10">
    <property type="entry name" value="Hypothetical protein af1432"/>
    <property type="match status" value="1"/>
</dbReference>
<keyword evidence="9" id="KW-1185">Reference proteome</keyword>
<dbReference type="PROSITE" id="PS50110">
    <property type="entry name" value="RESPONSE_REGULATORY"/>
    <property type="match status" value="1"/>
</dbReference>
<dbReference type="RefSeq" id="WP_268039139.1">
    <property type="nucleotide sequence ID" value="NZ_JAPQER010000001.1"/>
</dbReference>
<dbReference type="InterPro" id="IPR037522">
    <property type="entry name" value="HD_GYP_dom"/>
</dbReference>
<dbReference type="InterPro" id="IPR003607">
    <property type="entry name" value="HD/PDEase_dom"/>
</dbReference>
<feature type="domain" description="PAS" evidence="5">
    <location>
        <begin position="132"/>
        <end position="172"/>
    </location>
</feature>
<dbReference type="SMART" id="SM00448">
    <property type="entry name" value="REC"/>
    <property type="match status" value="1"/>
</dbReference>
<dbReference type="CDD" id="cd00077">
    <property type="entry name" value="HDc"/>
    <property type="match status" value="1"/>
</dbReference>
<evidence type="ECO:0000259" key="6">
    <source>
        <dbReference type="PROSITE" id="PS50887"/>
    </source>
</evidence>
<keyword evidence="8" id="KW-0808">Transferase</keyword>
<accession>A0ABT4CV52</accession>
<feature type="domain" description="HD-GYP" evidence="7">
    <location>
        <begin position="402"/>
        <end position="589"/>
    </location>
</feature>
<dbReference type="CDD" id="cd17534">
    <property type="entry name" value="REC_DC-like"/>
    <property type="match status" value="1"/>
</dbReference>
<organism evidence="8 9">
    <name type="scientific">Clostridium aestuarii</name>
    <dbReference type="NCBI Taxonomy" id="338193"/>
    <lineage>
        <taxon>Bacteria</taxon>
        <taxon>Bacillati</taxon>
        <taxon>Bacillota</taxon>
        <taxon>Clostridia</taxon>
        <taxon>Eubacteriales</taxon>
        <taxon>Clostridiaceae</taxon>
        <taxon>Clostridium</taxon>
    </lineage>
</organism>
<protein>
    <recommendedName>
        <fullName evidence="1">Stage 0 sporulation protein A homolog</fullName>
    </recommendedName>
</protein>
<evidence type="ECO:0000313" key="9">
    <source>
        <dbReference type="Proteomes" id="UP001078443"/>
    </source>
</evidence>
<feature type="modified residue" description="4-aspartylphosphate" evidence="3">
    <location>
        <position position="55"/>
    </location>
</feature>
<dbReference type="Proteomes" id="UP001078443">
    <property type="component" value="Unassembled WGS sequence"/>
</dbReference>
<dbReference type="SUPFAM" id="SSF109604">
    <property type="entry name" value="HD-domain/PDEase-like"/>
    <property type="match status" value="1"/>
</dbReference>
<evidence type="ECO:0000259" key="7">
    <source>
        <dbReference type="PROSITE" id="PS51832"/>
    </source>
</evidence>
<dbReference type="NCBIfam" id="TIGR00254">
    <property type="entry name" value="GGDEF"/>
    <property type="match status" value="1"/>
</dbReference>
<dbReference type="PROSITE" id="PS50112">
    <property type="entry name" value="PAS"/>
    <property type="match status" value="1"/>
</dbReference>
<sequence>MNEIKVLIVEDSTATAKTIKKSLLNFKYEIADICSTGQSAIRSALIYNPDIILMDIQLEGEMNGLEAATKITNILNIPVIYLTALSDKDMLEEAKLSKGYSFLIKPFKEAELYFNIEMTLYKHKMKNKLQEERKWLNTILQSIEDGVIATDRNGNIKFMNENAQSITGYSGEATNVKLNDVVKLIDYKTRQKIDIMKLKEKTEVVLVGNDNKEYIIICKVTAIPKKNREKMGCVITFSDISEEKKLQNDIYYLTFHDQLTGVYNRTYFEQEFSKLDTEEDMPISIMVTDLNGLKLTNDVFGHKAGDDLIKTAAKAITESCRKCDLVARLGGDEFIIVLPNTDRNMAEKIEKKINEICSVQKTVLGKVSMAIGIATKETVEQDISTIISEADENMYSKKFIESKRIREEILEYLKKKLKQNPYKQEKNLAKIGKVLIEMGIKLEFSQKQLEELTIYQKLGDIGMIVVPEKIMNKKSKLDRKEFDIVKKHPEIGYRISMSIKECIPIAEYILYHHERWDGNGYPHKLRGNQIPLISRMIAIAEAYDSMTTHRKYRKAMSKEEAVLEITRCSGTQFDPNLVEVFKKVIYCIQ</sequence>
<dbReference type="SUPFAM" id="SSF55785">
    <property type="entry name" value="PYP-like sensor domain (PAS domain)"/>
    <property type="match status" value="1"/>
</dbReference>
<evidence type="ECO:0000313" key="8">
    <source>
        <dbReference type="EMBL" id="MCY6482869.1"/>
    </source>
</evidence>
<comment type="function">
    <text evidence="2">May play the central regulatory role in sporulation. It may be an element of the effector pathway responsible for the activation of sporulation genes in response to nutritional stress. Spo0A may act in concert with spo0H (a sigma factor) to control the expression of some genes that are critical to the sporulation process.</text>
</comment>
<dbReference type="SMART" id="SM00267">
    <property type="entry name" value="GGDEF"/>
    <property type="match status" value="1"/>
</dbReference>
<feature type="domain" description="GGDEF" evidence="6">
    <location>
        <begin position="281"/>
        <end position="412"/>
    </location>
</feature>
<dbReference type="InterPro" id="IPR052020">
    <property type="entry name" value="Cyclic_di-GMP/3'3'-cGAMP_PDE"/>
</dbReference>
<dbReference type="InterPro" id="IPR000014">
    <property type="entry name" value="PAS"/>
</dbReference>
<evidence type="ECO:0000259" key="4">
    <source>
        <dbReference type="PROSITE" id="PS50110"/>
    </source>
</evidence>
<dbReference type="CDD" id="cd00130">
    <property type="entry name" value="PAS"/>
    <property type="match status" value="1"/>
</dbReference>
<comment type="caution">
    <text evidence="8">The sequence shown here is derived from an EMBL/GenBank/DDBJ whole genome shotgun (WGS) entry which is preliminary data.</text>
</comment>